<evidence type="ECO:0008006" key="4">
    <source>
        <dbReference type="Google" id="ProtNLM"/>
    </source>
</evidence>
<dbReference type="InterPro" id="IPR004155">
    <property type="entry name" value="PBS_lyase_HEAT"/>
</dbReference>
<feature type="chain" id="PRO_5047135367" description="HEAT repeat-containing protein" evidence="1">
    <location>
        <begin position="27"/>
        <end position="333"/>
    </location>
</feature>
<feature type="signal peptide" evidence="1">
    <location>
        <begin position="1"/>
        <end position="26"/>
    </location>
</feature>
<keyword evidence="3" id="KW-1185">Reference proteome</keyword>
<dbReference type="Proteomes" id="UP001431449">
    <property type="component" value="Unassembled WGS sequence"/>
</dbReference>
<dbReference type="SUPFAM" id="SSF48371">
    <property type="entry name" value="ARM repeat"/>
    <property type="match status" value="1"/>
</dbReference>
<protein>
    <recommendedName>
        <fullName evidence="4">HEAT repeat-containing protein</fullName>
    </recommendedName>
</protein>
<reference evidence="2" key="1">
    <citation type="submission" date="2022-04" db="EMBL/GenBank/DDBJ databases">
        <title>Lysobacter sp. CAU 1642 isolated from sea sand.</title>
        <authorList>
            <person name="Kim W."/>
        </authorList>
    </citation>
    <scope>NUCLEOTIDE SEQUENCE</scope>
    <source>
        <strain evidence="2">CAU 1642</strain>
    </source>
</reference>
<sequence>MSRHLRVLTALFPGLVAGLFALPASAASLDALPDNGWVSWQVPSAAKGDGPCCYEVRGGEPSRRGCRLGKDDPQPTEPALEAAHGADGELVIYLKRKAGRSTALHALGGSCPVSLDGPLQALGAMDPARSIAFLDAQLEPGTDGLGRQPLLMAIAHHAEPSAARRLVARTAPGEAKAIRRDALFWLGQLHPAAGLDALLRSARSDPSREIRHHALFSLSQAEVDAARAALRDYAGDRSVDGEDRGQALFWLAQSGDPGARGAILAALRGGEDALIEQAVFALSQLGEGADEALIELVEGPYPRQARKRALFWLGQSGSKTALGYLDRVLAGSD</sequence>
<dbReference type="InterPro" id="IPR016024">
    <property type="entry name" value="ARM-type_fold"/>
</dbReference>
<evidence type="ECO:0000256" key="1">
    <source>
        <dbReference type="SAM" id="SignalP"/>
    </source>
</evidence>
<dbReference type="Gene3D" id="1.25.10.10">
    <property type="entry name" value="Leucine-rich Repeat Variant"/>
    <property type="match status" value="2"/>
</dbReference>
<accession>A0ABT0GG90</accession>
<proteinExistence type="predicted"/>
<comment type="caution">
    <text evidence="2">The sequence shown here is derived from an EMBL/GenBank/DDBJ whole genome shotgun (WGS) entry which is preliminary data.</text>
</comment>
<evidence type="ECO:0000313" key="3">
    <source>
        <dbReference type="Proteomes" id="UP001431449"/>
    </source>
</evidence>
<name>A0ABT0GG90_9GAMM</name>
<dbReference type="InterPro" id="IPR011989">
    <property type="entry name" value="ARM-like"/>
</dbReference>
<gene>
    <name evidence="2" type="ORF">M0G41_07750</name>
</gene>
<keyword evidence="1" id="KW-0732">Signal</keyword>
<organism evidence="2 3">
    <name type="scientific">Pseudomarimonas salicorniae</name>
    <dbReference type="NCBI Taxonomy" id="2933270"/>
    <lineage>
        <taxon>Bacteria</taxon>
        <taxon>Pseudomonadati</taxon>
        <taxon>Pseudomonadota</taxon>
        <taxon>Gammaproteobacteria</taxon>
        <taxon>Lysobacterales</taxon>
        <taxon>Lysobacteraceae</taxon>
        <taxon>Pseudomarimonas</taxon>
    </lineage>
</organism>
<dbReference type="RefSeq" id="WP_248207288.1">
    <property type="nucleotide sequence ID" value="NZ_JALNMH010000005.1"/>
</dbReference>
<dbReference type="EMBL" id="JALNMH010000005">
    <property type="protein sequence ID" value="MCK7593559.1"/>
    <property type="molecule type" value="Genomic_DNA"/>
</dbReference>
<dbReference type="SMART" id="SM00567">
    <property type="entry name" value="EZ_HEAT"/>
    <property type="match status" value="4"/>
</dbReference>
<evidence type="ECO:0000313" key="2">
    <source>
        <dbReference type="EMBL" id="MCK7593559.1"/>
    </source>
</evidence>